<dbReference type="PANTHER" id="PTHR19372:SF7">
    <property type="entry name" value="SULFITE OXIDASE, MITOCHONDRIAL"/>
    <property type="match status" value="1"/>
</dbReference>
<dbReference type="InterPro" id="IPR000572">
    <property type="entry name" value="OxRdtase_Mopterin-bd_dom"/>
</dbReference>
<dbReference type="InterPro" id="IPR014756">
    <property type="entry name" value="Ig_E-set"/>
</dbReference>
<protein>
    <submittedName>
        <fullName evidence="3">DMSO/TMAO reductase YedYZ molybdopterin-dependent catalytic subunit</fullName>
    </submittedName>
</protein>
<dbReference type="GO" id="GO:0043546">
    <property type="term" value="F:molybdopterin cofactor binding"/>
    <property type="evidence" value="ECO:0007669"/>
    <property type="project" value="TreeGrafter"/>
</dbReference>
<dbReference type="Gene3D" id="2.60.40.650">
    <property type="match status" value="1"/>
</dbReference>
<keyword evidence="1" id="KW-1133">Transmembrane helix</keyword>
<organism evidence="3 4">
    <name type="scientific">Allocatelliglobosispora scoriae</name>
    <dbReference type="NCBI Taxonomy" id="643052"/>
    <lineage>
        <taxon>Bacteria</taxon>
        <taxon>Bacillati</taxon>
        <taxon>Actinomycetota</taxon>
        <taxon>Actinomycetes</taxon>
        <taxon>Micromonosporales</taxon>
        <taxon>Micromonosporaceae</taxon>
        <taxon>Allocatelliglobosispora</taxon>
    </lineage>
</organism>
<dbReference type="InterPro" id="IPR036374">
    <property type="entry name" value="OxRdtase_Mopterin-bd_sf"/>
</dbReference>
<comment type="caution">
    <text evidence="3">The sequence shown here is derived from an EMBL/GenBank/DDBJ whole genome shotgun (WGS) entry which is preliminary data.</text>
</comment>
<dbReference type="GO" id="GO:0006790">
    <property type="term" value="P:sulfur compound metabolic process"/>
    <property type="evidence" value="ECO:0007669"/>
    <property type="project" value="TreeGrafter"/>
</dbReference>
<dbReference type="GO" id="GO:0008482">
    <property type="term" value="F:sulfite oxidase activity"/>
    <property type="evidence" value="ECO:0007669"/>
    <property type="project" value="TreeGrafter"/>
</dbReference>
<dbReference type="SUPFAM" id="SSF56524">
    <property type="entry name" value="Oxidoreductase molybdopterin-binding domain"/>
    <property type="match status" value="1"/>
</dbReference>
<dbReference type="PANTHER" id="PTHR19372">
    <property type="entry name" value="SULFITE REDUCTASE"/>
    <property type="match status" value="1"/>
</dbReference>
<keyword evidence="4" id="KW-1185">Reference proteome</keyword>
<keyword evidence="1" id="KW-0812">Transmembrane</keyword>
<feature type="domain" description="Oxidoreductase molybdopterin-binding" evidence="2">
    <location>
        <begin position="222"/>
        <end position="374"/>
    </location>
</feature>
<sequence length="495" mass="52714">MVGRGRAAVVGVTAAAVALGAGELIAVLTDPSSGPVVAVGGWIIDHVPESGKELAITLFGTYDKVALQIGTVLILGAIAAVLGIAARRRIAVGLGGVAVFGAVGALAAVNRPNATGVWAVPSLVGAALAMLLLHRALAVIAAAPQPQDRRRFLWITGVGLAAAGLAGGLGRVLTQRPGTTEVARKAVDLPMPISSAGPVPENAMPGYVTPNDTFYRVDTALVVPKLDPKQWRLRVFGMVEQEFSISYAELLAMPMIERYVTLSCVSNDVGGKLVGNARWLGVPVKDVLARAKPRKGADQVVSRSSDGWTCGTPTAALMDGRDALLAIAMNGEPLPLEHGFPVRMVVPGLYGYVSACKWVVEWEVTTFKAFDAYWIPRGWAQQAPIKTMSRIDTPDGRKKQKPGEIMIAGVAWAQQRGIDKVEVKIDDEPWREAELLGVVSIDTWRQWKLSWQATPGEHTLVVRATDRSGKLQIEKVEYLADDGATGWHTVKVSVV</sequence>
<dbReference type="Proteomes" id="UP000587527">
    <property type="component" value="Unassembled WGS sequence"/>
</dbReference>
<accession>A0A841BTI1</accession>
<gene>
    <name evidence="3" type="ORF">F4553_003469</name>
</gene>
<dbReference type="GO" id="GO:0020037">
    <property type="term" value="F:heme binding"/>
    <property type="evidence" value="ECO:0007669"/>
    <property type="project" value="TreeGrafter"/>
</dbReference>
<feature type="transmembrane region" description="Helical" evidence="1">
    <location>
        <begin position="7"/>
        <end position="28"/>
    </location>
</feature>
<feature type="transmembrane region" description="Helical" evidence="1">
    <location>
        <begin position="115"/>
        <end position="140"/>
    </location>
</feature>
<feature type="transmembrane region" description="Helical" evidence="1">
    <location>
        <begin position="65"/>
        <end position="84"/>
    </location>
</feature>
<feature type="transmembrane region" description="Helical" evidence="1">
    <location>
        <begin position="152"/>
        <end position="173"/>
    </location>
</feature>
<dbReference type="Pfam" id="PF00174">
    <property type="entry name" value="Oxidored_molyb"/>
    <property type="match status" value="1"/>
</dbReference>
<dbReference type="RefSeq" id="WP_184837214.1">
    <property type="nucleotide sequence ID" value="NZ_JACHMN010000002.1"/>
</dbReference>
<dbReference type="SUPFAM" id="SSF81296">
    <property type="entry name" value="E set domains"/>
    <property type="match status" value="1"/>
</dbReference>
<feature type="transmembrane region" description="Helical" evidence="1">
    <location>
        <begin position="91"/>
        <end position="109"/>
    </location>
</feature>
<evidence type="ECO:0000256" key="1">
    <source>
        <dbReference type="SAM" id="Phobius"/>
    </source>
</evidence>
<evidence type="ECO:0000313" key="3">
    <source>
        <dbReference type="EMBL" id="MBB5870090.1"/>
    </source>
</evidence>
<evidence type="ECO:0000259" key="2">
    <source>
        <dbReference type="Pfam" id="PF00174"/>
    </source>
</evidence>
<dbReference type="AlphaFoldDB" id="A0A841BTI1"/>
<name>A0A841BTI1_9ACTN</name>
<keyword evidence="1" id="KW-0472">Membrane</keyword>
<dbReference type="Gene3D" id="3.90.420.10">
    <property type="entry name" value="Oxidoreductase, molybdopterin-binding domain"/>
    <property type="match status" value="1"/>
</dbReference>
<reference evidence="3 4" key="1">
    <citation type="submission" date="2020-08" db="EMBL/GenBank/DDBJ databases">
        <title>Sequencing the genomes of 1000 actinobacteria strains.</title>
        <authorList>
            <person name="Klenk H.-P."/>
        </authorList>
    </citation>
    <scope>NUCLEOTIDE SEQUENCE [LARGE SCALE GENOMIC DNA]</scope>
    <source>
        <strain evidence="3 4">DSM 45362</strain>
    </source>
</reference>
<dbReference type="EMBL" id="JACHMN010000002">
    <property type="protein sequence ID" value="MBB5870090.1"/>
    <property type="molecule type" value="Genomic_DNA"/>
</dbReference>
<evidence type="ECO:0000313" key="4">
    <source>
        <dbReference type="Proteomes" id="UP000587527"/>
    </source>
</evidence>
<proteinExistence type="predicted"/>